<evidence type="ECO:0000313" key="1">
    <source>
        <dbReference type="EMBL" id="KAI8556898.1"/>
    </source>
</evidence>
<evidence type="ECO:0000313" key="2">
    <source>
        <dbReference type="Proteomes" id="UP001062846"/>
    </source>
</evidence>
<dbReference type="Proteomes" id="UP001062846">
    <property type="component" value="Chromosome 5"/>
</dbReference>
<protein>
    <submittedName>
        <fullName evidence="1">Uncharacterized protein</fullName>
    </submittedName>
</protein>
<keyword evidence="2" id="KW-1185">Reference proteome</keyword>
<reference evidence="1" key="1">
    <citation type="submission" date="2022-02" db="EMBL/GenBank/DDBJ databases">
        <title>Plant Genome Project.</title>
        <authorList>
            <person name="Zhang R.-G."/>
        </authorList>
    </citation>
    <scope>NUCLEOTIDE SEQUENCE</scope>
    <source>
        <strain evidence="1">AT1</strain>
    </source>
</reference>
<organism evidence="1 2">
    <name type="scientific">Rhododendron molle</name>
    <name type="common">Chinese azalea</name>
    <name type="synonym">Azalea mollis</name>
    <dbReference type="NCBI Taxonomy" id="49168"/>
    <lineage>
        <taxon>Eukaryota</taxon>
        <taxon>Viridiplantae</taxon>
        <taxon>Streptophyta</taxon>
        <taxon>Embryophyta</taxon>
        <taxon>Tracheophyta</taxon>
        <taxon>Spermatophyta</taxon>
        <taxon>Magnoliopsida</taxon>
        <taxon>eudicotyledons</taxon>
        <taxon>Gunneridae</taxon>
        <taxon>Pentapetalae</taxon>
        <taxon>asterids</taxon>
        <taxon>Ericales</taxon>
        <taxon>Ericaceae</taxon>
        <taxon>Ericoideae</taxon>
        <taxon>Rhodoreae</taxon>
        <taxon>Rhododendron</taxon>
    </lineage>
</organism>
<accession>A0ACC0NWL9</accession>
<comment type="caution">
    <text evidence="1">The sequence shown here is derived from an EMBL/GenBank/DDBJ whole genome shotgun (WGS) entry which is preliminary data.</text>
</comment>
<dbReference type="EMBL" id="CM046392">
    <property type="protein sequence ID" value="KAI8556898.1"/>
    <property type="molecule type" value="Genomic_DNA"/>
</dbReference>
<sequence length="67" mass="7871">MFEREETEVYDDLELAKSSNAGVYIVDIEEIGSSFLYHSNEVTEKFWAKIKKARREVRAKWLFAKAP</sequence>
<proteinExistence type="predicted"/>
<name>A0ACC0NWL9_RHOML</name>
<gene>
    <name evidence="1" type="ORF">RHMOL_Rhmol05G0292100</name>
</gene>